<evidence type="ECO:0000256" key="1">
    <source>
        <dbReference type="SAM" id="Phobius"/>
    </source>
</evidence>
<evidence type="ECO:0000313" key="3">
    <source>
        <dbReference type="Proteomes" id="UP001500920"/>
    </source>
</evidence>
<protein>
    <recommendedName>
        <fullName evidence="4">CXXC-20-CXXC protein</fullName>
    </recommendedName>
</protein>
<evidence type="ECO:0000313" key="2">
    <source>
        <dbReference type="EMBL" id="GAA3722253.1"/>
    </source>
</evidence>
<sequence length="109" mass="12463">MTQCNNCGENWNFKHVMTQYLAFNPSMDCPSCGEKQYLSSKYAKRCVAATLLLPILMLLPAFFEISIVAMAIMFAIALIAIVSVHLFTVELMCEDERWPGRLYDRMADR</sequence>
<reference evidence="3" key="1">
    <citation type="journal article" date="2019" name="Int. J. Syst. Evol. Microbiol.">
        <title>The Global Catalogue of Microorganisms (GCM) 10K type strain sequencing project: providing services to taxonomists for standard genome sequencing and annotation.</title>
        <authorList>
            <consortium name="The Broad Institute Genomics Platform"/>
            <consortium name="The Broad Institute Genome Sequencing Center for Infectious Disease"/>
            <person name="Wu L."/>
            <person name="Ma J."/>
        </authorList>
    </citation>
    <scope>NUCLEOTIDE SEQUENCE [LARGE SCALE GENOMIC DNA]</scope>
    <source>
        <strain evidence="3">JCM 16981</strain>
    </source>
</reference>
<comment type="caution">
    <text evidence="2">The sequence shown here is derived from an EMBL/GenBank/DDBJ whole genome shotgun (WGS) entry which is preliminary data.</text>
</comment>
<dbReference type="RefSeq" id="WP_344702102.1">
    <property type="nucleotide sequence ID" value="NZ_BAABCK010000020.1"/>
</dbReference>
<dbReference type="InterPro" id="IPR026369">
    <property type="entry name" value="CxxC_20_CxxC"/>
</dbReference>
<keyword evidence="1" id="KW-1133">Transmembrane helix</keyword>
<name>A0ABP7EP76_9STAP</name>
<keyword evidence="3" id="KW-1185">Reference proteome</keyword>
<gene>
    <name evidence="2" type="ORF">GCM10022378_10410</name>
</gene>
<dbReference type="NCBIfam" id="TIGR04104">
    <property type="entry name" value="cxxc_20_cxxc"/>
    <property type="match status" value="1"/>
</dbReference>
<dbReference type="Proteomes" id="UP001500920">
    <property type="component" value="Unassembled WGS sequence"/>
</dbReference>
<accession>A0ABP7EP76</accession>
<feature type="transmembrane region" description="Helical" evidence="1">
    <location>
        <begin position="69"/>
        <end position="93"/>
    </location>
</feature>
<organism evidence="2 3">
    <name type="scientific">Salinicoccus jeotgali</name>
    <dbReference type="NCBI Taxonomy" id="381634"/>
    <lineage>
        <taxon>Bacteria</taxon>
        <taxon>Bacillati</taxon>
        <taxon>Bacillota</taxon>
        <taxon>Bacilli</taxon>
        <taxon>Bacillales</taxon>
        <taxon>Staphylococcaceae</taxon>
        <taxon>Salinicoccus</taxon>
    </lineage>
</organism>
<evidence type="ECO:0008006" key="4">
    <source>
        <dbReference type="Google" id="ProtNLM"/>
    </source>
</evidence>
<keyword evidence="1" id="KW-0812">Transmembrane</keyword>
<proteinExistence type="predicted"/>
<dbReference type="EMBL" id="BAABCK010000020">
    <property type="protein sequence ID" value="GAA3722253.1"/>
    <property type="molecule type" value="Genomic_DNA"/>
</dbReference>
<keyword evidence="1" id="KW-0472">Membrane</keyword>
<feature type="transmembrane region" description="Helical" evidence="1">
    <location>
        <begin position="46"/>
        <end position="63"/>
    </location>
</feature>